<dbReference type="Pfam" id="PF00583">
    <property type="entry name" value="Acetyltransf_1"/>
    <property type="match status" value="1"/>
</dbReference>
<keyword evidence="1 4" id="KW-0808">Transferase</keyword>
<feature type="domain" description="N-acetyltransferase" evidence="3">
    <location>
        <begin position="21"/>
        <end position="196"/>
    </location>
</feature>
<keyword evidence="5" id="KW-1185">Reference proteome</keyword>
<dbReference type="EMBL" id="MKJU01000025">
    <property type="protein sequence ID" value="OHU91642.1"/>
    <property type="molecule type" value="Genomic_DNA"/>
</dbReference>
<evidence type="ECO:0000313" key="4">
    <source>
        <dbReference type="EMBL" id="OHU91642.1"/>
    </source>
</evidence>
<dbReference type="AlphaFoldDB" id="A0A1S1MVN1"/>
<dbReference type="SUPFAM" id="SSF55729">
    <property type="entry name" value="Acyl-CoA N-acyltransferases (Nat)"/>
    <property type="match status" value="1"/>
</dbReference>
<dbReference type="PANTHER" id="PTHR43877">
    <property type="entry name" value="AMINOALKYLPHOSPHONATE N-ACETYLTRANSFERASE-RELATED-RELATED"/>
    <property type="match status" value="1"/>
</dbReference>
<evidence type="ECO:0000259" key="3">
    <source>
        <dbReference type="PROSITE" id="PS51186"/>
    </source>
</evidence>
<comment type="caution">
    <text evidence="4">The sequence shown here is derived from an EMBL/GenBank/DDBJ whole genome shotgun (WGS) entry which is preliminary data.</text>
</comment>
<protein>
    <submittedName>
        <fullName evidence="4">GNAT family N-acetyltransferase</fullName>
    </submittedName>
</protein>
<dbReference type="Gene3D" id="3.40.630.30">
    <property type="match status" value="1"/>
</dbReference>
<dbReference type="PROSITE" id="PS51186">
    <property type="entry name" value="GNAT"/>
    <property type="match status" value="1"/>
</dbReference>
<name>A0A1S1MVN1_9GAMM</name>
<sequence>MDIIETDPKALTAALSLPESLKIRNATVADVAEMARVTQASWQLAFKPFLPQDVLERGTQEFFQKIWTSIVNKPKDNTALVISNGRHIVACGASGKYRTAHNPVSRRVCKLKAGELYRGYVLPDHQNKGLGQALLKARLLKLYEQGYQRAYTWIYAKNTQARAFYEKHGAVSLDSALGLTMNRYPFEEVCYGIEVNSVFNDL</sequence>
<dbReference type="RefSeq" id="WP_070985556.1">
    <property type="nucleotide sequence ID" value="NZ_MKJU01000025.1"/>
</dbReference>
<evidence type="ECO:0000256" key="2">
    <source>
        <dbReference type="ARBA" id="ARBA00023315"/>
    </source>
</evidence>
<dbReference type="OrthoDB" id="5292888at2"/>
<evidence type="ECO:0000256" key="1">
    <source>
        <dbReference type="ARBA" id="ARBA00022679"/>
    </source>
</evidence>
<accession>A0A1S1MVN1</accession>
<dbReference type="InterPro" id="IPR050832">
    <property type="entry name" value="Bact_Acetyltransf"/>
</dbReference>
<gene>
    <name evidence="4" type="ORF">BET10_12620</name>
</gene>
<dbReference type="GO" id="GO:0016747">
    <property type="term" value="F:acyltransferase activity, transferring groups other than amino-acyl groups"/>
    <property type="evidence" value="ECO:0007669"/>
    <property type="project" value="InterPro"/>
</dbReference>
<organism evidence="4 5">
    <name type="scientific">Pseudoalteromonas amylolytica</name>
    <dbReference type="NCBI Taxonomy" id="1859457"/>
    <lineage>
        <taxon>Bacteria</taxon>
        <taxon>Pseudomonadati</taxon>
        <taxon>Pseudomonadota</taxon>
        <taxon>Gammaproteobacteria</taxon>
        <taxon>Alteromonadales</taxon>
        <taxon>Pseudoalteromonadaceae</taxon>
        <taxon>Pseudoalteromonas</taxon>
    </lineage>
</organism>
<proteinExistence type="predicted"/>
<evidence type="ECO:0000313" key="5">
    <source>
        <dbReference type="Proteomes" id="UP000179786"/>
    </source>
</evidence>
<dbReference type="InterPro" id="IPR000182">
    <property type="entry name" value="GNAT_dom"/>
</dbReference>
<dbReference type="Proteomes" id="UP000179786">
    <property type="component" value="Unassembled WGS sequence"/>
</dbReference>
<dbReference type="InterPro" id="IPR016181">
    <property type="entry name" value="Acyl_CoA_acyltransferase"/>
</dbReference>
<reference evidence="4 5" key="1">
    <citation type="submission" date="2016-09" db="EMBL/GenBank/DDBJ databases">
        <title>Pseudoalteromonas amylolytica sp. nov., isolated from the surface seawater.</title>
        <authorList>
            <person name="Wu Y.-H."/>
            <person name="Cheng H."/>
            <person name="Jin X.-B."/>
            <person name="Wang C.-S."/>
            <person name="Xu X.-W."/>
        </authorList>
    </citation>
    <scope>NUCLEOTIDE SEQUENCE [LARGE SCALE GENOMIC DNA]</scope>
    <source>
        <strain evidence="4 5">JW1</strain>
    </source>
</reference>
<dbReference type="STRING" id="1859457.BET10_12620"/>
<keyword evidence="2" id="KW-0012">Acyltransferase</keyword>